<gene>
    <name evidence="1" type="ORF">BDM02DRAFT_3109741</name>
</gene>
<organism evidence="1 2">
    <name type="scientific">Thelephora ganbajun</name>
    <name type="common">Ganba fungus</name>
    <dbReference type="NCBI Taxonomy" id="370292"/>
    <lineage>
        <taxon>Eukaryota</taxon>
        <taxon>Fungi</taxon>
        <taxon>Dikarya</taxon>
        <taxon>Basidiomycota</taxon>
        <taxon>Agaricomycotina</taxon>
        <taxon>Agaricomycetes</taxon>
        <taxon>Thelephorales</taxon>
        <taxon>Thelephoraceae</taxon>
        <taxon>Thelephora</taxon>
    </lineage>
</organism>
<reference evidence="1" key="1">
    <citation type="submission" date="2019-10" db="EMBL/GenBank/DDBJ databases">
        <authorList>
            <consortium name="DOE Joint Genome Institute"/>
            <person name="Kuo A."/>
            <person name="Miyauchi S."/>
            <person name="Kiss E."/>
            <person name="Drula E."/>
            <person name="Kohler A."/>
            <person name="Sanchez-Garcia M."/>
            <person name="Andreopoulos B."/>
            <person name="Barry K.W."/>
            <person name="Bonito G."/>
            <person name="Buee M."/>
            <person name="Carver A."/>
            <person name="Chen C."/>
            <person name="Cichocki N."/>
            <person name="Clum A."/>
            <person name="Culley D."/>
            <person name="Crous P.W."/>
            <person name="Fauchery L."/>
            <person name="Girlanda M."/>
            <person name="Hayes R."/>
            <person name="Keri Z."/>
            <person name="Labutti K."/>
            <person name="Lipzen A."/>
            <person name="Lombard V."/>
            <person name="Magnuson J."/>
            <person name="Maillard F."/>
            <person name="Morin E."/>
            <person name="Murat C."/>
            <person name="Nolan M."/>
            <person name="Ohm R."/>
            <person name="Pangilinan J."/>
            <person name="Pereira M."/>
            <person name="Perotto S."/>
            <person name="Peter M."/>
            <person name="Riley R."/>
            <person name="Sitrit Y."/>
            <person name="Stielow B."/>
            <person name="Szollosi G."/>
            <person name="Zifcakova L."/>
            <person name="Stursova M."/>
            <person name="Spatafora J.W."/>
            <person name="Tedersoo L."/>
            <person name="Vaario L.-M."/>
            <person name="Yamada A."/>
            <person name="Yan M."/>
            <person name="Wang P."/>
            <person name="Xu J."/>
            <person name="Bruns T."/>
            <person name="Baldrian P."/>
            <person name="Vilgalys R."/>
            <person name="Henrissat B."/>
            <person name="Grigoriev I.V."/>
            <person name="Hibbett D."/>
            <person name="Nagy L.G."/>
            <person name="Martin F.M."/>
        </authorList>
    </citation>
    <scope>NUCLEOTIDE SEQUENCE</scope>
    <source>
        <strain evidence="1">P2</strain>
    </source>
</reference>
<evidence type="ECO:0000313" key="2">
    <source>
        <dbReference type="Proteomes" id="UP000886501"/>
    </source>
</evidence>
<dbReference type="Proteomes" id="UP000886501">
    <property type="component" value="Unassembled WGS sequence"/>
</dbReference>
<reference evidence="1" key="2">
    <citation type="journal article" date="2020" name="Nat. Commun.">
        <title>Large-scale genome sequencing of mycorrhizal fungi provides insights into the early evolution of symbiotic traits.</title>
        <authorList>
            <person name="Miyauchi S."/>
            <person name="Kiss E."/>
            <person name="Kuo A."/>
            <person name="Drula E."/>
            <person name="Kohler A."/>
            <person name="Sanchez-Garcia M."/>
            <person name="Morin E."/>
            <person name="Andreopoulos B."/>
            <person name="Barry K.W."/>
            <person name="Bonito G."/>
            <person name="Buee M."/>
            <person name="Carver A."/>
            <person name="Chen C."/>
            <person name="Cichocki N."/>
            <person name="Clum A."/>
            <person name="Culley D."/>
            <person name="Crous P.W."/>
            <person name="Fauchery L."/>
            <person name="Girlanda M."/>
            <person name="Hayes R.D."/>
            <person name="Keri Z."/>
            <person name="LaButti K."/>
            <person name="Lipzen A."/>
            <person name="Lombard V."/>
            <person name="Magnuson J."/>
            <person name="Maillard F."/>
            <person name="Murat C."/>
            <person name="Nolan M."/>
            <person name="Ohm R.A."/>
            <person name="Pangilinan J."/>
            <person name="Pereira M.F."/>
            <person name="Perotto S."/>
            <person name="Peter M."/>
            <person name="Pfister S."/>
            <person name="Riley R."/>
            <person name="Sitrit Y."/>
            <person name="Stielow J.B."/>
            <person name="Szollosi G."/>
            <person name="Zifcakova L."/>
            <person name="Stursova M."/>
            <person name="Spatafora J.W."/>
            <person name="Tedersoo L."/>
            <person name="Vaario L.M."/>
            <person name="Yamada A."/>
            <person name="Yan M."/>
            <person name="Wang P."/>
            <person name="Xu J."/>
            <person name="Bruns T."/>
            <person name="Baldrian P."/>
            <person name="Vilgalys R."/>
            <person name="Dunand C."/>
            <person name="Henrissat B."/>
            <person name="Grigoriev I.V."/>
            <person name="Hibbett D."/>
            <person name="Nagy L.G."/>
            <person name="Martin F.M."/>
        </authorList>
    </citation>
    <scope>NUCLEOTIDE SEQUENCE</scope>
    <source>
        <strain evidence="1">P2</strain>
    </source>
</reference>
<accession>A0ACB6ZR73</accession>
<proteinExistence type="predicted"/>
<name>A0ACB6ZR73_THEGA</name>
<protein>
    <submittedName>
        <fullName evidence="1">Uncharacterized protein</fullName>
    </submittedName>
</protein>
<sequence length="57" mass="6648">MHLRKDPNFIPLPNIEEGDDVEVKRWIKAGKALRDSIKKKLRDGTPWGFDLLEPIHL</sequence>
<evidence type="ECO:0000313" key="1">
    <source>
        <dbReference type="EMBL" id="KAF9651999.1"/>
    </source>
</evidence>
<comment type="caution">
    <text evidence="1">The sequence shown here is derived from an EMBL/GenBank/DDBJ whole genome shotgun (WGS) entry which is preliminary data.</text>
</comment>
<keyword evidence="2" id="KW-1185">Reference proteome</keyword>
<dbReference type="EMBL" id="MU117971">
    <property type="protein sequence ID" value="KAF9651999.1"/>
    <property type="molecule type" value="Genomic_DNA"/>
</dbReference>